<dbReference type="AlphaFoldDB" id="A0ABD2LDR2"/>
<evidence type="ECO:0000313" key="2">
    <source>
        <dbReference type="EMBL" id="KAL3113378.1"/>
    </source>
</evidence>
<gene>
    <name evidence="2" type="ORF">niasHT_012292</name>
</gene>
<evidence type="ECO:0000313" key="3">
    <source>
        <dbReference type="Proteomes" id="UP001620626"/>
    </source>
</evidence>
<feature type="region of interest" description="Disordered" evidence="1">
    <location>
        <begin position="126"/>
        <end position="165"/>
    </location>
</feature>
<dbReference type="Proteomes" id="UP001620626">
    <property type="component" value="Unassembled WGS sequence"/>
</dbReference>
<keyword evidence="3" id="KW-1185">Reference proteome</keyword>
<feature type="compositionally biased region" description="Basic and acidic residues" evidence="1">
    <location>
        <begin position="127"/>
        <end position="137"/>
    </location>
</feature>
<evidence type="ECO:0000256" key="1">
    <source>
        <dbReference type="SAM" id="MobiDB-lite"/>
    </source>
</evidence>
<feature type="compositionally biased region" description="Low complexity" evidence="1">
    <location>
        <begin position="151"/>
        <end position="165"/>
    </location>
</feature>
<dbReference type="EMBL" id="JBICBT010000449">
    <property type="protein sequence ID" value="KAL3113378.1"/>
    <property type="molecule type" value="Genomic_DNA"/>
</dbReference>
<comment type="caution">
    <text evidence="2">The sequence shown here is derived from an EMBL/GenBank/DDBJ whole genome shotgun (WGS) entry which is preliminary data.</text>
</comment>
<sequence>MQDCENSFCACMMGSGILLSPFCSVVGLTHCVATTGWGRDAFDKAQKDACCKEKLSSCFDQQTACYTTCGNTQQQCDDECTKCAESPECKDKNAGLCSLNGMLLGDIGLGKTFKQVQEKACKHHKKSLTDELEKPENGQKSVGVNSSSDVPPNATTTALTAIPIP</sequence>
<proteinExistence type="predicted"/>
<accession>A0ABD2LDR2</accession>
<organism evidence="2 3">
    <name type="scientific">Heterodera trifolii</name>
    <dbReference type="NCBI Taxonomy" id="157864"/>
    <lineage>
        <taxon>Eukaryota</taxon>
        <taxon>Metazoa</taxon>
        <taxon>Ecdysozoa</taxon>
        <taxon>Nematoda</taxon>
        <taxon>Chromadorea</taxon>
        <taxon>Rhabditida</taxon>
        <taxon>Tylenchina</taxon>
        <taxon>Tylenchomorpha</taxon>
        <taxon>Tylenchoidea</taxon>
        <taxon>Heteroderidae</taxon>
        <taxon>Heteroderinae</taxon>
        <taxon>Heterodera</taxon>
    </lineage>
</organism>
<reference evidence="2 3" key="1">
    <citation type="submission" date="2024-10" db="EMBL/GenBank/DDBJ databases">
        <authorList>
            <person name="Kim D."/>
        </authorList>
    </citation>
    <scope>NUCLEOTIDE SEQUENCE [LARGE SCALE GENOMIC DNA]</scope>
    <source>
        <strain evidence="2">BH-2024</strain>
    </source>
</reference>
<name>A0ABD2LDR2_9BILA</name>
<protein>
    <submittedName>
        <fullName evidence="2">Uncharacterized protein</fullName>
    </submittedName>
</protein>
<feature type="compositionally biased region" description="Polar residues" evidence="1">
    <location>
        <begin position="138"/>
        <end position="150"/>
    </location>
</feature>